<dbReference type="FunFam" id="3.20.20.70:FF:000030">
    <property type="entry name" value="Nicotinate-nucleotide pyrophosphorylase, carboxylating"/>
    <property type="match status" value="1"/>
</dbReference>
<comment type="caution">
    <text evidence="8">The sequence shown here is derived from an EMBL/GenBank/DDBJ whole genome shotgun (WGS) entry which is preliminary data.</text>
</comment>
<dbReference type="Pfam" id="PF01729">
    <property type="entry name" value="QRPTase_C"/>
    <property type="match status" value="1"/>
</dbReference>
<dbReference type="GO" id="GO:0004514">
    <property type="term" value="F:nicotinate-nucleotide diphosphorylase (carboxylating) activity"/>
    <property type="evidence" value="ECO:0007669"/>
    <property type="project" value="InterPro"/>
</dbReference>
<dbReference type="AlphaFoldDB" id="A0A850RQY7"/>
<dbReference type="InterPro" id="IPR037128">
    <property type="entry name" value="Quinolinate_PRibosylTase_N_sf"/>
</dbReference>
<evidence type="ECO:0000256" key="2">
    <source>
        <dbReference type="ARBA" id="ARBA00019205"/>
    </source>
</evidence>
<evidence type="ECO:0000259" key="7">
    <source>
        <dbReference type="Pfam" id="PF02749"/>
    </source>
</evidence>
<gene>
    <name evidence="8" type="primary">modD</name>
    <name evidence="8" type="ORF">HW932_18900</name>
</gene>
<evidence type="ECO:0000256" key="4">
    <source>
        <dbReference type="ARBA" id="ARBA00022679"/>
    </source>
</evidence>
<organism evidence="8 9">
    <name type="scientific">Allochromatium humboldtianum</name>
    <dbReference type="NCBI Taxonomy" id="504901"/>
    <lineage>
        <taxon>Bacteria</taxon>
        <taxon>Pseudomonadati</taxon>
        <taxon>Pseudomonadota</taxon>
        <taxon>Gammaproteobacteria</taxon>
        <taxon>Chromatiales</taxon>
        <taxon>Chromatiaceae</taxon>
        <taxon>Allochromatium</taxon>
    </lineage>
</organism>
<dbReference type="SUPFAM" id="SSF54675">
    <property type="entry name" value="Nicotinate/Quinolinate PRTase N-terminal domain-like"/>
    <property type="match status" value="1"/>
</dbReference>
<evidence type="ECO:0000256" key="5">
    <source>
        <dbReference type="PIRNR" id="PIRNR006250"/>
    </source>
</evidence>
<dbReference type="GO" id="GO:0034213">
    <property type="term" value="P:quinolinate catabolic process"/>
    <property type="evidence" value="ECO:0007669"/>
    <property type="project" value="TreeGrafter"/>
</dbReference>
<evidence type="ECO:0000313" key="8">
    <source>
        <dbReference type="EMBL" id="NVZ11323.1"/>
    </source>
</evidence>
<name>A0A850RQY7_9GAMM</name>
<proteinExistence type="inferred from homology"/>
<feature type="domain" description="Quinolinate phosphoribosyl transferase N-terminal" evidence="7">
    <location>
        <begin position="26"/>
        <end position="109"/>
    </location>
</feature>
<dbReference type="SUPFAM" id="SSF51690">
    <property type="entry name" value="Nicotinate/Quinolinate PRTase C-terminal domain-like"/>
    <property type="match status" value="1"/>
</dbReference>
<keyword evidence="4 5" id="KW-0808">Transferase</keyword>
<dbReference type="InterPro" id="IPR006242">
    <property type="entry name" value="ModD"/>
</dbReference>
<comment type="similarity">
    <text evidence="1 5">Belongs to the NadC/ModD family.</text>
</comment>
<dbReference type="InterPro" id="IPR022412">
    <property type="entry name" value="Quinolinate_PRibosylTrfase_N"/>
</dbReference>
<dbReference type="PANTHER" id="PTHR32179">
    <property type="entry name" value="NICOTINATE-NUCLEOTIDE PYROPHOSPHORYLASE [CARBOXYLATING]"/>
    <property type="match status" value="1"/>
</dbReference>
<protein>
    <recommendedName>
        <fullName evidence="2">Putative pyrophosphorylase ModD</fullName>
    </recommendedName>
</protein>
<dbReference type="PIRSF" id="PIRSF006250">
    <property type="entry name" value="NadC_ModD"/>
    <property type="match status" value="1"/>
</dbReference>
<dbReference type="CDD" id="cd01573">
    <property type="entry name" value="modD_like"/>
    <property type="match status" value="1"/>
</dbReference>
<dbReference type="Proteomes" id="UP000592294">
    <property type="component" value="Unassembled WGS sequence"/>
</dbReference>
<accession>A0A850RQY7</accession>
<dbReference type="Gene3D" id="3.20.20.70">
    <property type="entry name" value="Aldolase class I"/>
    <property type="match status" value="1"/>
</dbReference>
<dbReference type="GO" id="GO:0005737">
    <property type="term" value="C:cytoplasm"/>
    <property type="evidence" value="ECO:0007669"/>
    <property type="project" value="TreeGrafter"/>
</dbReference>
<sequence length="284" mass="29733">MYSTDTPVLSDHELQALLAEDVPFGDLTTEALGIAGRAGRIRFEARDPMVVCGTEEAVRLFALCGAQSELQTPSGRAAEPGTPLLTATGSAGALHRAWKSAQTLVEWCSGMASSAAAIQAAARRGHPDAIVAGTRKNVPGTRRLAVKAFRAGGAVMHRCGLSETILIFAEHRQFLTDATPATAIADLRRQAPEKRVVVEVHSLDEALDWAEAGADVLQLEKFTPEGVAEVVAALGARGSAALVGAAGGINARNAEDYARAGARLLVTSAPHQALPRDVQVRFTA</sequence>
<dbReference type="InterPro" id="IPR002638">
    <property type="entry name" value="Quinolinate_PRibosylTrfase_C"/>
</dbReference>
<dbReference type="PANTHER" id="PTHR32179:SF4">
    <property type="entry name" value="PYROPHOSPHORYLASE MODD-RELATED"/>
    <property type="match status" value="1"/>
</dbReference>
<feature type="domain" description="Quinolinate phosphoribosyl transferase C-terminal" evidence="6">
    <location>
        <begin position="112"/>
        <end position="280"/>
    </location>
</feature>
<dbReference type="EMBL" id="JABZEO010000019">
    <property type="protein sequence ID" value="NVZ11323.1"/>
    <property type="molecule type" value="Genomic_DNA"/>
</dbReference>
<evidence type="ECO:0000256" key="3">
    <source>
        <dbReference type="ARBA" id="ARBA00022676"/>
    </source>
</evidence>
<dbReference type="InterPro" id="IPR013785">
    <property type="entry name" value="Aldolase_TIM"/>
</dbReference>
<keyword evidence="3 5" id="KW-0328">Glycosyltransferase</keyword>
<evidence type="ECO:0000256" key="1">
    <source>
        <dbReference type="ARBA" id="ARBA00009400"/>
    </source>
</evidence>
<evidence type="ECO:0000259" key="6">
    <source>
        <dbReference type="Pfam" id="PF01729"/>
    </source>
</evidence>
<dbReference type="RefSeq" id="WP_176978024.1">
    <property type="nucleotide sequence ID" value="NZ_JABZEO010000019.1"/>
</dbReference>
<evidence type="ECO:0000313" key="9">
    <source>
        <dbReference type="Proteomes" id="UP000592294"/>
    </source>
</evidence>
<dbReference type="InterPro" id="IPR036068">
    <property type="entry name" value="Nicotinate_pribotase-like_C"/>
</dbReference>
<dbReference type="Gene3D" id="3.90.1170.20">
    <property type="entry name" value="Quinolinate phosphoribosyl transferase, N-terminal domain"/>
    <property type="match status" value="1"/>
</dbReference>
<reference evidence="8 9" key="1">
    <citation type="submission" date="2020-06" db="EMBL/GenBank/DDBJ databases">
        <title>Whole-genome sequence of Allochromatium humboldtianum DSM 21881, type strain.</title>
        <authorList>
            <person name="Kyndt J.A."/>
            <person name="Meyer T.E."/>
        </authorList>
    </citation>
    <scope>NUCLEOTIDE SEQUENCE [LARGE SCALE GENOMIC DNA]</scope>
    <source>
        <strain evidence="8 9">DSM 21881</strain>
    </source>
</reference>
<dbReference type="NCBIfam" id="TIGR01334">
    <property type="entry name" value="modD"/>
    <property type="match status" value="1"/>
</dbReference>
<dbReference type="GO" id="GO:0009435">
    <property type="term" value="P:NAD+ biosynthetic process"/>
    <property type="evidence" value="ECO:0007669"/>
    <property type="project" value="InterPro"/>
</dbReference>
<dbReference type="InterPro" id="IPR027277">
    <property type="entry name" value="NadC/ModD"/>
</dbReference>
<dbReference type="Pfam" id="PF02749">
    <property type="entry name" value="QRPTase_N"/>
    <property type="match status" value="1"/>
</dbReference>
<keyword evidence="9" id="KW-1185">Reference proteome</keyword>